<comment type="caution">
    <text evidence="2">The sequence shown here is derived from an EMBL/GenBank/DDBJ whole genome shotgun (WGS) entry which is preliminary data.</text>
</comment>
<feature type="transmembrane region" description="Helical" evidence="1">
    <location>
        <begin position="126"/>
        <end position="145"/>
    </location>
</feature>
<dbReference type="EMBL" id="JAHYCA010000002">
    <property type="protein sequence ID" value="MBW6391088.1"/>
    <property type="molecule type" value="Genomic_DNA"/>
</dbReference>
<feature type="transmembrane region" description="Helical" evidence="1">
    <location>
        <begin position="152"/>
        <end position="170"/>
    </location>
</feature>
<keyword evidence="1" id="KW-0472">Membrane</keyword>
<feature type="transmembrane region" description="Helical" evidence="1">
    <location>
        <begin position="99"/>
        <end position="120"/>
    </location>
</feature>
<dbReference type="Proteomes" id="UP000769617">
    <property type="component" value="Unassembled WGS sequence"/>
</dbReference>
<protein>
    <submittedName>
        <fullName evidence="2">Uncharacterized protein</fullName>
    </submittedName>
</protein>
<feature type="transmembrane region" description="Helical" evidence="1">
    <location>
        <begin position="176"/>
        <end position="200"/>
    </location>
</feature>
<name>A0ABS6ZMW4_9GAMM</name>
<keyword evidence="3" id="KW-1185">Reference proteome</keyword>
<dbReference type="RefSeq" id="WP_219791343.1">
    <property type="nucleotide sequence ID" value="NZ_JAHYCA010000002.1"/>
</dbReference>
<sequence>MPPFDELLLAVVLLLLAAATLFDRHLVRACCWFVTFALAVALSWAWLGLVWLALLELVLGAVLTGAFLFHALGVMPTATQPRGLLTHWHDPVALPWQRVLMRLFPALAVLAMLGLALMEVSSGSGSLRPAGMGLLGLGLWAFALHHHLLRRLLSFNVIGTGIFLILMSLVDSRALAVAHGLVVTGLAVALLGTALGALLIRRLEALEASHHVVYRTNGRPT</sequence>
<feature type="transmembrane region" description="Helical" evidence="1">
    <location>
        <begin position="6"/>
        <end position="22"/>
    </location>
</feature>
<accession>A0ABS6ZMW4</accession>
<evidence type="ECO:0000313" key="3">
    <source>
        <dbReference type="Proteomes" id="UP000769617"/>
    </source>
</evidence>
<reference evidence="2 3" key="1">
    <citation type="submission" date="2021-07" db="EMBL/GenBank/DDBJ databases">
        <authorList>
            <person name="So Y."/>
        </authorList>
    </citation>
    <scope>NUCLEOTIDE SEQUENCE [LARGE SCALE GENOMIC DNA]</scope>
    <source>
        <strain evidence="2 3">Y3S6</strain>
    </source>
</reference>
<feature type="transmembrane region" description="Helical" evidence="1">
    <location>
        <begin position="29"/>
        <end position="51"/>
    </location>
</feature>
<evidence type="ECO:0000313" key="2">
    <source>
        <dbReference type="EMBL" id="MBW6391088.1"/>
    </source>
</evidence>
<organism evidence="2 3">
    <name type="scientific">Billgrantia antri</name>
    <dbReference type="NCBI Taxonomy" id="2846777"/>
    <lineage>
        <taxon>Bacteria</taxon>
        <taxon>Pseudomonadati</taxon>
        <taxon>Pseudomonadota</taxon>
        <taxon>Gammaproteobacteria</taxon>
        <taxon>Oceanospirillales</taxon>
        <taxon>Halomonadaceae</taxon>
        <taxon>Billgrantia</taxon>
    </lineage>
</organism>
<evidence type="ECO:0000256" key="1">
    <source>
        <dbReference type="SAM" id="Phobius"/>
    </source>
</evidence>
<keyword evidence="1" id="KW-0812">Transmembrane</keyword>
<feature type="transmembrane region" description="Helical" evidence="1">
    <location>
        <begin position="57"/>
        <end position="78"/>
    </location>
</feature>
<keyword evidence="1" id="KW-1133">Transmembrane helix</keyword>
<gene>
    <name evidence="2" type="ORF">KPL81_07955</name>
</gene>
<proteinExistence type="predicted"/>
<dbReference type="Gene3D" id="1.10.287.3510">
    <property type="match status" value="1"/>
</dbReference>